<gene>
    <name evidence="8" type="ORF">SAMN05660710_00606</name>
</gene>
<organism evidence="8 9">
    <name type="scientific">Paracoccus tibetensis</name>
    <dbReference type="NCBI Taxonomy" id="336292"/>
    <lineage>
        <taxon>Bacteria</taxon>
        <taxon>Pseudomonadati</taxon>
        <taxon>Pseudomonadota</taxon>
        <taxon>Alphaproteobacteria</taxon>
        <taxon>Rhodobacterales</taxon>
        <taxon>Paracoccaceae</taxon>
        <taxon>Paracoccus</taxon>
    </lineage>
</organism>
<keyword evidence="7" id="KW-0813">Transport</keyword>
<dbReference type="STRING" id="336292.SAMN05660710_00606"/>
<dbReference type="EMBL" id="FMVT01000002">
    <property type="protein sequence ID" value="SCY08132.1"/>
    <property type="molecule type" value="Genomic_DNA"/>
</dbReference>
<evidence type="ECO:0000256" key="3">
    <source>
        <dbReference type="ARBA" id="ARBA00022475"/>
    </source>
</evidence>
<proteinExistence type="inferred from homology"/>
<evidence type="ECO:0000256" key="6">
    <source>
        <dbReference type="ARBA" id="ARBA00023136"/>
    </source>
</evidence>
<keyword evidence="3" id="KW-1003">Cell membrane</keyword>
<comment type="subcellular location">
    <subcellularLocation>
        <location evidence="1">Cell membrane</location>
        <topology evidence="1">Single-pass membrane protein</topology>
    </subcellularLocation>
    <subcellularLocation>
        <location evidence="7">Cell membrane</location>
        <topology evidence="7">Single-pass type II membrane protein</topology>
    </subcellularLocation>
</comment>
<keyword evidence="9" id="KW-1185">Reference proteome</keyword>
<dbReference type="InterPro" id="IPR003400">
    <property type="entry name" value="ExbD"/>
</dbReference>
<name>A0A1G5D0F8_9RHOB</name>
<dbReference type="AlphaFoldDB" id="A0A1G5D0F8"/>
<dbReference type="GO" id="GO:0005886">
    <property type="term" value="C:plasma membrane"/>
    <property type="evidence" value="ECO:0007669"/>
    <property type="project" value="UniProtKB-SubCell"/>
</dbReference>
<keyword evidence="5" id="KW-1133">Transmembrane helix</keyword>
<sequence length="126" mass="13333">MRIDMPPRRPRGETIIPMINVVFLLLIFFLLTAQIAPPTPFPLTPPASSAELPGAARDVLFVSADGTLAWNEARDAAVWPAIAARTEEGPVEIRADAGLAAATLAAHLKRLREAAGTEARLVVSGG</sequence>
<protein>
    <submittedName>
        <fullName evidence="8">Biopolymer transport protein ExbD</fullName>
    </submittedName>
</protein>
<keyword evidence="7" id="KW-0653">Protein transport</keyword>
<keyword evidence="4 7" id="KW-0812">Transmembrane</keyword>
<evidence type="ECO:0000256" key="7">
    <source>
        <dbReference type="RuleBase" id="RU003879"/>
    </source>
</evidence>
<reference evidence="8 9" key="1">
    <citation type="submission" date="2016-10" db="EMBL/GenBank/DDBJ databases">
        <authorList>
            <person name="de Groot N.N."/>
        </authorList>
    </citation>
    <scope>NUCLEOTIDE SEQUENCE [LARGE SCALE GENOMIC DNA]</scope>
    <source>
        <strain evidence="8 9">CGMCC 1.8925</strain>
    </source>
</reference>
<dbReference type="OrthoDB" id="8479787at2"/>
<dbReference type="GO" id="GO:0015031">
    <property type="term" value="P:protein transport"/>
    <property type="evidence" value="ECO:0007669"/>
    <property type="project" value="UniProtKB-KW"/>
</dbReference>
<keyword evidence="6" id="KW-0472">Membrane</keyword>
<accession>A0A1G5D0F8</accession>
<evidence type="ECO:0000313" key="9">
    <source>
        <dbReference type="Proteomes" id="UP000199502"/>
    </source>
</evidence>
<evidence type="ECO:0000313" key="8">
    <source>
        <dbReference type="EMBL" id="SCY08132.1"/>
    </source>
</evidence>
<dbReference type="Proteomes" id="UP000199502">
    <property type="component" value="Unassembled WGS sequence"/>
</dbReference>
<dbReference type="Pfam" id="PF02472">
    <property type="entry name" value="ExbD"/>
    <property type="match status" value="1"/>
</dbReference>
<evidence type="ECO:0000256" key="5">
    <source>
        <dbReference type="ARBA" id="ARBA00022989"/>
    </source>
</evidence>
<evidence type="ECO:0000256" key="4">
    <source>
        <dbReference type="ARBA" id="ARBA00022692"/>
    </source>
</evidence>
<evidence type="ECO:0000256" key="2">
    <source>
        <dbReference type="ARBA" id="ARBA00005811"/>
    </source>
</evidence>
<comment type="similarity">
    <text evidence="2 7">Belongs to the ExbD/TolR family.</text>
</comment>
<dbReference type="GO" id="GO:0022857">
    <property type="term" value="F:transmembrane transporter activity"/>
    <property type="evidence" value="ECO:0007669"/>
    <property type="project" value="InterPro"/>
</dbReference>
<evidence type="ECO:0000256" key="1">
    <source>
        <dbReference type="ARBA" id="ARBA00004162"/>
    </source>
</evidence>